<dbReference type="Gene3D" id="1.20.120.520">
    <property type="entry name" value="nmb1532 protein domain like"/>
    <property type="match status" value="1"/>
</dbReference>
<dbReference type="Pfam" id="PF01814">
    <property type="entry name" value="Hemerythrin"/>
    <property type="match status" value="1"/>
</dbReference>
<dbReference type="EMBL" id="JAUBOF010000084">
    <property type="protein sequence ID" value="MDM7490415.1"/>
    <property type="molecule type" value="Genomic_DNA"/>
</dbReference>
<evidence type="ECO:0000313" key="2">
    <source>
        <dbReference type="EMBL" id="MDM7490415.1"/>
    </source>
</evidence>
<evidence type="ECO:0000313" key="3">
    <source>
        <dbReference type="Proteomes" id="UP001233164"/>
    </source>
</evidence>
<reference evidence="2 3" key="1">
    <citation type="submission" date="2023-06" db="EMBL/GenBank/DDBJ databases">
        <title>Rhodococcus indonesiensis sp. nov a new member of the Rhodococcus ruber lineage isolated from a sediment of neutral hot spring.</title>
        <authorList>
            <person name="Kusuma A.B."/>
            <person name="Fenylestari G."/>
            <person name="Ammar F."/>
            <person name="Nouioui I."/>
            <person name="Goodfellow M."/>
        </authorList>
    </citation>
    <scope>NUCLEOTIDE SEQUENCE [LARGE SCALE GENOMIC DNA]</scope>
    <source>
        <strain evidence="2 3">CSLK01-03</strain>
    </source>
</reference>
<dbReference type="Proteomes" id="UP001233164">
    <property type="component" value="Unassembled WGS sequence"/>
</dbReference>
<organism evidence="2 3">
    <name type="scientific">Rhodococcus indonesiensis</name>
    <dbReference type="NCBI Taxonomy" id="3055869"/>
    <lineage>
        <taxon>Bacteria</taxon>
        <taxon>Bacillati</taxon>
        <taxon>Actinomycetota</taxon>
        <taxon>Actinomycetes</taxon>
        <taxon>Mycobacteriales</taxon>
        <taxon>Nocardiaceae</taxon>
        <taxon>Rhodococcus</taxon>
    </lineage>
</organism>
<feature type="domain" description="Hemerythrin-like" evidence="1">
    <location>
        <begin position="18"/>
        <end position="140"/>
    </location>
</feature>
<accession>A0ABT7RRZ1</accession>
<comment type="caution">
    <text evidence="2">The sequence shown here is derived from an EMBL/GenBank/DDBJ whole genome shotgun (WGS) entry which is preliminary data.</text>
</comment>
<dbReference type="RefSeq" id="WP_289380718.1">
    <property type="nucleotide sequence ID" value="NZ_JAUBOF010000084.1"/>
</dbReference>
<keyword evidence="3" id="KW-1185">Reference proteome</keyword>
<dbReference type="InterPro" id="IPR012312">
    <property type="entry name" value="Hemerythrin-like"/>
</dbReference>
<proteinExistence type="predicted"/>
<evidence type="ECO:0000259" key="1">
    <source>
        <dbReference type="Pfam" id="PF01814"/>
    </source>
</evidence>
<name>A0ABT7RRZ1_9NOCA</name>
<protein>
    <submittedName>
        <fullName evidence="2">Hemerythrin domain-containing protein</fullName>
    </submittedName>
</protein>
<sequence length="183" mass="19179">MSIEEVVMVTTEADSAAVAAIRTHHAQLAARVAELTDALVAAVAENSDTAAARADAARFLRDELLPHARAEEATLYPAAARDDAARLLVESMLAEHHVIGDLVDRIENDPSPFAAAAAGYALRVMFDAHLANENDRILPVVAADPTVSLAAVTEGMHELLGDHDLRSAQPGGCSGHRCACGEA</sequence>
<gene>
    <name evidence="2" type="ORF">QT969_19190</name>
</gene>